<protein>
    <submittedName>
        <fullName evidence="2">Uncharacterized protein</fullName>
    </submittedName>
</protein>
<dbReference type="Proteomes" id="UP001221757">
    <property type="component" value="Unassembled WGS sequence"/>
</dbReference>
<comment type="caution">
    <text evidence="2">The sequence shown here is derived from an EMBL/GenBank/DDBJ whole genome shotgun (WGS) entry which is preliminary data.</text>
</comment>
<evidence type="ECO:0000313" key="2">
    <source>
        <dbReference type="EMBL" id="KAJ7657935.1"/>
    </source>
</evidence>
<sequence length="132" mass="13872">MRHATTAEIDVDVPCTEFKSSPTHYRSSYAYAAPHTSYGRRPGLRALLAAILLLAPGPCSPSARRTTPAFPPHPAGEYALPADPRETRPVRASVPAPSLAPPGATILASDIPVRHVTLVLSDDGRAQGEVGA</sequence>
<reference evidence="2" key="1">
    <citation type="submission" date="2023-03" db="EMBL/GenBank/DDBJ databases">
        <title>Massive genome expansion in bonnet fungi (Mycena s.s.) driven by repeated elements and novel gene families across ecological guilds.</title>
        <authorList>
            <consortium name="Lawrence Berkeley National Laboratory"/>
            <person name="Harder C.B."/>
            <person name="Miyauchi S."/>
            <person name="Viragh M."/>
            <person name="Kuo A."/>
            <person name="Thoen E."/>
            <person name="Andreopoulos B."/>
            <person name="Lu D."/>
            <person name="Skrede I."/>
            <person name="Drula E."/>
            <person name="Henrissat B."/>
            <person name="Morin E."/>
            <person name="Kohler A."/>
            <person name="Barry K."/>
            <person name="LaButti K."/>
            <person name="Morin E."/>
            <person name="Salamov A."/>
            <person name="Lipzen A."/>
            <person name="Mereny Z."/>
            <person name="Hegedus B."/>
            <person name="Baldrian P."/>
            <person name="Stursova M."/>
            <person name="Weitz H."/>
            <person name="Taylor A."/>
            <person name="Grigoriev I.V."/>
            <person name="Nagy L.G."/>
            <person name="Martin F."/>
            <person name="Kauserud H."/>
        </authorList>
    </citation>
    <scope>NUCLEOTIDE SEQUENCE</scope>
    <source>
        <strain evidence="2">CBHHK067</strain>
    </source>
</reference>
<gene>
    <name evidence="2" type="ORF">B0H17DRAFT_1213398</name>
</gene>
<proteinExistence type="predicted"/>
<evidence type="ECO:0000313" key="3">
    <source>
        <dbReference type="Proteomes" id="UP001221757"/>
    </source>
</evidence>
<accession>A0AAD7CQ77</accession>
<dbReference type="AlphaFoldDB" id="A0AAD7CQ77"/>
<keyword evidence="3" id="KW-1185">Reference proteome</keyword>
<evidence type="ECO:0000256" key="1">
    <source>
        <dbReference type="SAM" id="MobiDB-lite"/>
    </source>
</evidence>
<name>A0AAD7CQ77_MYCRO</name>
<dbReference type="EMBL" id="JARKIE010000286">
    <property type="protein sequence ID" value="KAJ7657935.1"/>
    <property type="molecule type" value="Genomic_DNA"/>
</dbReference>
<feature type="region of interest" description="Disordered" evidence="1">
    <location>
        <begin position="62"/>
        <end position="101"/>
    </location>
</feature>
<organism evidence="2 3">
    <name type="scientific">Mycena rosella</name>
    <name type="common">Pink bonnet</name>
    <name type="synonym">Agaricus rosellus</name>
    <dbReference type="NCBI Taxonomy" id="1033263"/>
    <lineage>
        <taxon>Eukaryota</taxon>
        <taxon>Fungi</taxon>
        <taxon>Dikarya</taxon>
        <taxon>Basidiomycota</taxon>
        <taxon>Agaricomycotina</taxon>
        <taxon>Agaricomycetes</taxon>
        <taxon>Agaricomycetidae</taxon>
        <taxon>Agaricales</taxon>
        <taxon>Marasmiineae</taxon>
        <taxon>Mycenaceae</taxon>
        <taxon>Mycena</taxon>
    </lineage>
</organism>